<proteinExistence type="predicted"/>
<evidence type="ECO:0000256" key="3">
    <source>
        <dbReference type="ARBA" id="ARBA00022692"/>
    </source>
</evidence>
<evidence type="ECO:0000313" key="7">
    <source>
        <dbReference type="EMBL" id="SIN89461.1"/>
    </source>
</evidence>
<feature type="signal peptide" evidence="6">
    <location>
        <begin position="1"/>
        <end position="20"/>
    </location>
</feature>
<reference evidence="7 8" key="1">
    <citation type="submission" date="2016-11" db="EMBL/GenBank/DDBJ databases">
        <authorList>
            <person name="Jaros S."/>
            <person name="Januszkiewicz K."/>
            <person name="Wedrychowicz H."/>
        </authorList>
    </citation>
    <scope>NUCLEOTIDE SEQUENCE [LARGE SCALE GENOMIC DNA]</scope>
    <source>
        <strain evidence="7 8">DSM 17737</strain>
    </source>
</reference>
<dbReference type="Proteomes" id="UP000198461">
    <property type="component" value="Unassembled WGS sequence"/>
</dbReference>
<keyword evidence="2" id="KW-1134">Transmembrane beta strand</keyword>
<accession>A0A1N6F2I4</accession>
<evidence type="ECO:0000256" key="5">
    <source>
        <dbReference type="ARBA" id="ARBA00023237"/>
    </source>
</evidence>
<dbReference type="GO" id="GO:1990281">
    <property type="term" value="C:efflux pump complex"/>
    <property type="evidence" value="ECO:0007669"/>
    <property type="project" value="TreeGrafter"/>
</dbReference>
<dbReference type="STRING" id="364032.SAMN05443662_0886"/>
<dbReference type="OrthoDB" id="9786815at2"/>
<dbReference type="AlphaFoldDB" id="A0A1N6F2I4"/>
<gene>
    <name evidence="7" type="ORF">SAMN05443662_0886</name>
</gene>
<evidence type="ECO:0000256" key="6">
    <source>
        <dbReference type="SAM" id="SignalP"/>
    </source>
</evidence>
<organism evidence="7 8">
    <name type="scientific">Sulfurivirga caldicuralii</name>
    <dbReference type="NCBI Taxonomy" id="364032"/>
    <lineage>
        <taxon>Bacteria</taxon>
        <taxon>Pseudomonadati</taxon>
        <taxon>Pseudomonadota</taxon>
        <taxon>Gammaproteobacteria</taxon>
        <taxon>Thiotrichales</taxon>
        <taxon>Piscirickettsiaceae</taxon>
        <taxon>Sulfurivirga</taxon>
    </lineage>
</organism>
<evidence type="ECO:0000313" key="8">
    <source>
        <dbReference type="Proteomes" id="UP000198461"/>
    </source>
</evidence>
<protein>
    <submittedName>
        <fullName evidence="7">Outer membrane protein TolC</fullName>
    </submittedName>
</protein>
<keyword evidence="5" id="KW-0998">Cell outer membrane</keyword>
<comment type="subcellular location">
    <subcellularLocation>
        <location evidence="1">Cell outer membrane</location>
    </subcellularLocation>
</comment>
<name>A0A1N6F2I4_9GAMM</name>
<keyword evidence="8" id="KW-1185">Reference proteome</keyword>
<evidence type="ECO:0000256" key="4">
    <source>
        <dbReference type="ARBA" id="ARBA00023136"/>
    </source>
</evidence>
<dbReference type="PANTHER" id="PTHR30026">
    <property type="entry name" value="OUTER MEMBRANE PROTEIN TOLC"/>
    <property type="match status" value="1"/>
</dbReference>
<keyword evidence="4" id="KW-0472">Membrane</keyword>
<dbReference type="GO" id="GO:0009279">
    <property type="term" value="C:cell outer membrane"/>
    <property type="evidence" value="ECO:0007669"/>
    <property type="project" value="UniProtKB-SubCell"/>
</dbReference>
<evidence type="ECO:0000256" key="2">
    <source>
        <dbReference type="ARBA" id="ARBA00022452"/>
    </source>
</evidence>
<keyword evidence="6" id="KW-0732">Signal</keyword>
<dbReference type="InterPro" id="IPR051906">
    <property type="entry name" value="TolC-like"/>
</dbReference>
<sequence>MKRFPLLWLPLWLISLSGLAAETSKAPPLPDPLTLEAVLQHADQTPPEVLLLRASSAMLAAQQQANETATAPRASLSGSLGRHEFQGDDHAYHTLYLNLSQLLYDQNRSGALNAALETQRKAVEMREADARQRYRRQLMRAFFDVILADLDYRRLNEKMAVVYVTLDRMRNRHALGSISDVELARQEKDYQQLLLQRDQAEKRQREKRVLLAVLMGRPDALIDSVKPPRLSPFKRSLPSLEKLMARATQQAATLQALRTELAALEYKTQWARRSSPITLEAVGQGGIRHYENEIDKDRWNVALQLNVPLYDGGATNAALAQVAAERLKLRAQLGQTQRSVQQRVVQLWRQLASMNRELAFLKAYSNFVDLNYMLKQGLYENEERTDLGDAMIEQSEYDYRMAEARFRYALLWQELDDLIGGKQP</sequence>
<dbReference type="GO" id="GO:0015562">
    <property type="term" value="F:efflux transmembrane transporter activity"/>
    <property type="evidence" value="ECO:0007669"/>
    <property type="project" value="InterPro"/>
</dbReference>
<dbReference type="SUPFAM" id="SSF56954">
    <property type="entry name" value="Outer membrane efflux proteins (OEP)"/>
    <property type="match status" value="1"/>
</dbReference>
<evidence type="ECO:0000256" key="1">
    <source>
        <dbReference type="ARBA" id="ARBA00004442"/>
    </source>
</evidence>
<dbReference type="GO" id="GO:0015288">
    <property type="term" value="F:porin activity"/>
    <property type="evidence" value="ECO:0007669"/>
    <property type="project" value="TreeGrafter"/>
</dbReference>
<dbReference type="EMBL" id="FSRE01000002">
    <property type="protein sequence ID" value="SIN89461.1"/>
    <property type="molecule type" value="Genomic_DNA"/>
</dbReference>
<feature type="chain" id="PRO_5013088247" evidence="6">
    <location>
        <begin position="21"/>
        <end position="424"/>
    </location>
</feature>
<keyword evidence="3" id="KW-0812">Transmembrane</keyword>
<dbReference type="RefSeq" id="WP_074201175.1">
    <property type="nucleotide sequence ID" value="NZ_FSRE01000002.1"/>
</dbReference>
<dbReference type="PANTHER" id="PTHR30026:SF20">
    <property type="entry name" value="OUTER MEMBRANE PROTEIN TOLC"/>
    <property type="match status" value="1"/>
</dbReference>
<dbReference type="Gene3D" id="1.20.1600.10">
    <property type="entry name" value="Outer membrane efflux proteins (OEP)"/>
    <property type="match status" value="1"/>
</dbReference>